<dbReference type="EMBL" id="MSPP01000001">
    <property type="protein sequence ID" value="OUD10272.1"/>
    <property type="molecule type" value="Genomic_DNA"/>
</dbReference>
<dbReference type="RefSeq" id="WP_086449923.1">
    <property type="nucleotide sequence ID" value="NZ_MSPP01000001.1"/>
</dbReference>
<name>A0A251X0X2_9RHOB</name>
<protein>
    <recommendedName>
        <fullName evidence="3">Esterase</fullName>
    </recommendedName>
</protein>
<dbReference type="InterPro" id="IPR029058">
    <property type="entry name" value="AB_hydrolase_fold"/>
</dbReference>
<dbReference type="Gene3D" id="3.40.50.1820">
    <property type="entry name" value="alpha/beta hydrolase"/>
    <property type="match status" value="1"/>
</dbReference>
<dbReference type="AlphaFoldDB" id="A0A251X0X2"/>
<organism evidence="1 2">
    <name type="scientific">Marivivens niveibacter</name>
    <dbReference type="NCBI Taxonomy" id="1930667"/>
    <lineage>
        <taxon>Bacteria</taxon>
        <taxon>Pseudomonadati</taxon>
        <taxon>Pseudomonadota</taxon>
        <taxon>Alphaproteobacteria</taxon>
        <taxon>Rhodobacterales</taxon>
        <taxon>Paracoccaceae</taxon>
        <taxon>Marivivens group</taxon>
        <taxon>Marivivens</taxon>
    </lineage>
</organism>
<dbReference type="PROSITE" id="PS51257">
    <property type="entry name" value="PROKAR_LIPOPROTEIN"/>
    <property type="match status" value="1"/>
</dbReference>
<gene>
    <name evidence="1" type="ORF">BVC71_01805</name>
</gene>
<sequence length="360" mass="39440">MRRWIIALFVVLGVAACSQRPDFDVLNPIDPGDAETEIVRVYVATTRARDVDTGQWNGNPDYVVRHMYYDVSVPENRADGEINFPSDFPDLTNEYAVVGQGDLDADTFYRAVKTAKAQSDTQEVGVFVHGYNARFQEAVYRLAQLSADAGEGGVPILFTWPSAGNPLEYIGDRQAALFSRDALADLMDELTDQTGQTMVFAHSMGSFLTMEALRTLRLENDAATLDRLNIIMAAPDIDPFVFAQQMQTVGRMREPLVLLVSPEDRALGLSAQISGGRDRLGRLAVDDPTIASAPWFDQVVVIDITAVNSDPMGHSRFINVASLYSDLQGNDTGRPDLSTGTAFVFNQFGGGALRQVVFGQ</sequence>
<keyword evidence="2" id="KW-1185">Reference proteome</keyword>
<dbReference type="PANTHER" id="PTHR36513">
    <property type="entry name" value="ABC TRANSMEMBRANE TYPE-1 DOMAIN-CONTAINING PROTEIN"/>
    <property type="match status" value="1"/>
</dbReference>
<dbReference type="Pfam" id="PF05990">
    <property type="entry name" value="DUF900"/>
    <property type="match status" value="1"/>
</dbReference>
<evidence type="ECO:0008006" key="3">
    <source>
        <dbReference type="Google" id="ProtNLM"/>
    </source>
</evidence>
<dbReference type="InterPro" id="IPR014586">
    <property type="entry name" value="UCP033909"/>
</dbReference>
<accession>A0A251X0X2</accession>
<dbReference type="OrthoDB" id="9797755at2"/>
<dbReference type="InterPro" id="IPR010297">
    <property type="entry name" value="DUF900_hydrolase"/>
</dbReference>
<proteinExistence type="predicted"/>
<evidence type="ECO:0000313" key="2">
    <source>
        <dbReference type="Proteomes" id="UP000194664"/>
    </source>
</evidence>
<evidence type="ECO:0000313" key="1">
    <source>
        <dbReference type="EMBL" id="OUD10272.1"/>
    </source>
</evidence>
<dbReference type="PIRSF" id="PIRSF033909">
    <property type="entry name" value="UCP033909"/>
    <property type="match status" value="1"/>
</dbReference>
<dbReference type="Proteomes" id="UP000194664">
    <property type="component" value="Unassembled WGS sequence"/>
</dbReference>
<reference evidence="1 2" key="1">
    <citation type="submission" date="2016-12" db="EMBL/GenBank/DDBJ databases">
        <title>The draft genome sequence of HSLHS2.</title>
        <authorList>
            <person name="Hu D."/>
            <person name="Wang L."/>
            <person name="Shao Z."/>
        </authorList>
    </citation>
    <scope>NUCLEOTIDE SEQUENCE [LARGE SCALE GENOMIC DNA]</scope>
    <source>
        <strain evidence="1">MCCC 1A06712</strain>
    </source>
</reference>
<comment type="caution">
    <text evidence="1">The sequence shown here is derived from an EMBL/GenBank/DDBJ whole genome shotgun (WGS) entry which is preliminary data.</text>
</comment>
<dbReference type="SUPFAM" id="SSF53474">
    <property type="entry name" value="alpha/beta-Hydrolases"/>
    <property type="match status" value="1"/>
</dbReference>
<dbReference type="PANTHER" id="PTHR36513:SF1">
    <property type="entry name" value="TRANSMEMBRANE PROTEIN"/>
    <property type="match status" value="1"/>
</dbReference>